<organism evidence="2 3">
    <name type="scientific">Hibiscus sabdariffa</name>
    <name type="common">roselle</name>
    <dbReference type="NCBI Taxonomy" id="183260"/>
    <lineage>
        <taxon>Eukaryota</taxon>
        <taxon>Viridiplantae</taxon>
        <taxon>Streptophyta</taxon>
        <taxon>Embryophyta</taxon>
        <taxon>Tracheophyta</taxon>
        <taxon>Spermatophyta</taxon>
        <taxon>Magnoliopsida</taxon>
        <taxon>eudicotyledons</taxon>
        <taxon>Gunneridae</taxon>
        <taxon>Pentapetalae</taxon>
        <taxon>rosids</taxon>
        <taxon>malvids</taxon>
        <taxon>Malvales</taxon>
        <taxon>Malvaceae</taxon>
        <taxon>Malvoideae</taxon>
        <taxon>Hibiscus</taxon>
    </lineage>
</organism>
<evidence type="ECO:0000256" key="1">
    <source>
        <dbReference type="SAM" id="MobiDB-lite"/>
    </source>
</evidence>
<evidence type="ECO:0000313" key="2">
    <source>
        <dbReference type="EMBL" id="KAK9030323.1"/>
    </source>
</evidence>
<reference evidence="2 3" key="1">
    <citation type="journal article" date="2024" name="G3 (Bethesda)">
        <title>Genome assembly of Hibiscus sabdariffa L. provides insights into metabolisms of medicinal natural products.</title>
        <authorList>
            <person name="Kim T."/>
        </authorList>
    </citation>
    <scope>NUCLEOTIDE SEQUENCE [LARGE SCALE GENOMIC DNA]</scope>
    <source>
        <strain evidence="2">TK-2024</strain>
        <tissue evidence="2">Old leaves</tissue>
    </source>
</reference>
<protein>
    <submittedName>
        <fullName evidence="2">Uncharacterized protein</fullName>
    </submittedName>
</protein>
<proteinExistence type="predicted"/>
<comment type="caution">
    <text evidence="2">The sequence shown here is derived from an EMBL/GenBank/DDBJ whole genome shotgun (WGS) entry which is preliminary data.</text>
</comment>
<name>A0ABR2SZC2_9ROSI</name>
<feature type="compositionally biased region" description="Polar residues" evidence="1">
    <location>
        <begin position="99"/>
        <end position="112"/>
    </location>
</feature>
<keyword evidence="3" id="KW-1185">Reference proteome</keyword>
<evidence type="ECO:0000313" key="3">
    <source>
        <dbReference type="Proteomes" id="UP001396334"/>
    </source>
</evidence>
<gene>
    <name evidence="2" type="ORF">V6N11_031751</name>
</gene>
<dbReference type="EMBL" id="JBBPBN010000010">
    <property type="protein sequence ID" value="KAK9030323.1"/>
    <property type="molecule type" value="Genomic_DNA"/>
</dbReference>
<feature type="region of interest" description="Disordered" evidence="1">
    <location>
        <begin position="96"/>
        <end position="115"/>
    </location>
</feature>
<dbReference type="Proteomes" id="UP001396334">
    <property type="component" value="Unassembled WGS sequence"/>
</dbReference>
<accession>A0ABR2SZC2</accession>
<sequence length="164" mass="19236">MVLWRMLNLQLRRRLEQLMGDRRMVSSLPVLNPPHLFDFINAVNYPLRAYFPVEGRKWSSRLKPYWELFEQNQAYFLPVKIFPPRPKISCPGRRFSAKPMQQSPARTANQSPAEIPAEAGLDKKYKVEWDWIDIFFLSIPVQRVSQIEAEKIAKAGSQAHAQRR</sequence>